<dbReference type="Proteomes" id="UP000078595">
    <property type="component" value="Chromosome 5"/>
</dbReference>
<keyword evidence="2" id="KW-0472">Membrane</keyword>
<dbReference type="AlphaFoldDB" id="A0A1A6A641"/>
<reference evidence="4" key="3">
    <citation type="submission" date="2024-02" db="EMBL/GenBank/DDBJ databases">
        <title>Comparative genomics of Cryptococcus and Kwoniella reveals pathogenesis evolution and contrasting modes of karyotype evolution via chromosome fusion or intercentromeric recombination.</title>
        <authorList>
            <person name="Coelho M.A."/>
            <person name="David-Palma M."/>
            <person name="Shea T."/>
            <person name="Bowers K."/>
            <person name="McGinley-Smith S."/>
            <person name="Mohammad A.W."/>
            <person name="Gnirke A."/>
            <person name="Yurkov A.M."/>
            <person name="Nowrousian M."/>
            <person name="Sun S."/>
            <person name="Cuomo C.A."/>
            <person name="Heitman J."/>
        </authorList>
    </citation>
    <scope>NUCLEOTIDE SEQUENCE</scope>
    <source>
        <strain evidence="4">CBS 10117</strain>
    </source>
</reference>
<accession>A0A1A6A641</accession>
<keyword evidence="5" id="KW-1185">Reference proteome</keyword>
<dbReference type="EMBL" id="CP144534">
    <property type="protein sequence ID" value="WWC61583.1"/>
    <property type="molecule type" value="Genomic_DNA"/>
</dbReference>
<dbReference type="OrthoDB" id="3981028at2759"/>
<evidence type="ECO:0000313" key="4">
    <source>
        <dbReference type="EMBL" id="WWC61583.1"/>
    </source>
</evidence>
<gene>
    <name evidence="3" type="ORF">I303_04855</name>
    <name evidence="4" type="ORF">I303_104167</name>
</gene>
<evidence type="ECO:0000256" key="1">
    <source>
        <dbReference type="SAM" id="MobiDB-lite"/>
    </source>
</evidence>
<protein>
    <submittedName>
        <fullName evidence="3">Uncharacterized protein</fullName>
    </submittedName>
</protein>
<dbReference type="EMBL" id="KI894031">
    <property type="protein sequence ID" value="OBR85519.1"/>
    <property type="molecule type" value="Genomic_DNA"/>
</dbReference>
<dbReference type="GeneID" id="28968554"/>
<feature type="region of interest" description="Disordered" evidence="1">
    <location>
        <begin position="1"/>
        <end position="20"/>
    </location>
</feature>
<organism evidence="3">
    <name type="scientific">Kwoniella dejecticola CBS 10117</name>
    <dbReference type="NCBI Taxonomy" id="1296121"/>
    <lineage>
        <taxon>Eukaryota</taxon>
        <taxon>Fungi</taxon>
        <taxon>Dikarya</taxon>
        <taxon>Basidiomycota</taxon>
        <taxon>Agaricomycotina</taxon>
        <taxon>Tremellomycetes</taxon>
        <taxon>Tremellales</taxon>
        <taxon>Cryptococcaceae</taxon>
        <taxon>Kwoniella</taxon>
    </lineage>
</organism>
<evidence type="ECO:0000256" key="2">
    <source>
        <dbReference type="SAM" id="Phobius"/>
    </source>
</evidence>
<reference evidence="3" key="1">
    <citation type="submission" date="2013-07" db="EMBL/GenBank/DDBJ databases">
        <title>The Genome Sequence of Cryptococcus dejecticola CBS10117.</title>
        <authorList>
            <consortium name="The Broad Institute Genome Sequencing Platform"/>
            <person name="Cuomo C."/>
            <person name="Litvintseva A."/>
            <person name="Chen Y."/>
            <person name="Heitman J."/>
            <person name="Sun S."/>
            <person name="Springer D."/>
            <person name="Dromer F."/>
            <person name="Young S.K."/>
            <person name="Zeng Q."/>
            <person name="Gargeya S."/>
            <person name="Fitzgerald M."/>
            <person name="Abouelleil A."/>
            <person name="Alvarado L."/>
            <person name="Berlin A.M."/>
            <person name="Chapman S.B."/>
            <person name="Dewar J."/>
            <person name="Goldberg J."/>
            <person name="Griggs A."/>
            <person name="Gujja S."/>
            <person name="Hansen M."/>
            <person name="Howarth C."/>
            <person name="Imamovic A."/>
            <person name="Larimer J."/>
            <person name="McCowan C."/>
            <person name="Murphy C."/>
            <person name="Pearson M."/>
            <person name="Priest M."/>
            <person name="Roberts A."/>
            <person name="Saif S."/>
            <person name="Shea T."/>
            <person name="Sykes S."/>
            <person name="Wortman J."/>
            <person name="Nusbaum C."/>
            <person name="Birren B."/>
        </authorList>
    </citation>
    <scope>NUCLEOTIDE SEQUENCE [LARGE SCALE GENOMIC DNA]</scope>
    <source>
        <strain evidence="3">CBS 10117</strain>
    </source>
</reference>
<feature type="compositionally biased region" description="Low complexity" evidence="1">
    <location>
        <begin position="266"/>
        <end position="301"/>
    </location>
</feature>
<evidence type="ECO:0000313" key="5">
    <source>
        <dbReference type="Proteomes" id="UP000078595"/>
    </source>
</evidence>
<name>A0A1A6A641_9TREE</name>
<keyword evidence="2" id="KW-0812">Transmembrane</keyword>
<feature type="compositionally biased region" description="Polar residues" evidence="1">
    <location>
        <begin position="361"/>
        <end position="370"/>
    </location>
</feature>
<keyword evidence="2" id="KW-1133">Transmembrane helix</keyword>
<dbReference type="KEGG" id="kdj:28968554"/>
<feature type="compositionally biased region" description="Basic and acidic residues" evidence="1">
    <location>
        <begin position="326"/>
        <end position="338"/>
    </location>
</feature>
<reference evidence="4" key="2">
    <citation type="submission" date="2013-07" db="EMBL/GenBank/DDBJ databases">
        <authorList>
            <consortium name="The Broad Institute Genome Sequencing Platform"/>
            <person name="Cuomo C."/>
            <person name="Litvintseva A."/>
            <person name="Chen Y."/>
            <person name="Heitman J."/>
            <person name="Sun S."/>
            <person name="Springer D."/>
            <person name="Dromer F."/>
            <person name="Young S.K."/>
            <person name="Zeng Q."/>
            <person name="Gargeya S."/>
            <person name="Fitzgerald M."/>
            <person name="Abouelleil A."/>
            <person name="Alvarado L."/>
            <person name="Berlin A.M."/>
            <person name="Chapman S.B."/>
            <person name="Dewar J."/>
            <person name="Goldberg J."/>
            <person name="Griggs A."/>
            <person name="Gujja S."/>
            <person name="Hansen M."/>
            <person name="Howarth C."/>
            <person name="Imamovic A."/>
            <person name="Larimer J."/>
            <person name="McCowan C."/>
            <person name="Murphy C."/>
            <person name="Pearson M."/>
            <person name="Priest M."/>
            <person name="Roberts A."/>
            <person name="Saif S."/>
            <person name="Shea T."/>
            <person name="Sykes S."/>
            <person name="Wortman J."/>
            <person name="Nusbaum C."/>
            <person name="Birren B."/>
        </authorList>
    </citation>
    <scope>NUCLEOTIDE SEQUENCE</scope>
    <source>
        <strain evidence="4">CBS 10117</strain>
    </source>
</reference>
<feature type="region of interest" description="Disordered" evidence="1">
    <location>
        <begin position="262"/>
        <end position="370"/>
    </location>
</feature>
<dbReference type="VEuPathDB" id="FungiDB:I303_04855"/>
<proteinExistence type="predicted"/>
<dbReference type="STRING" id="1296121.A0A1A6A641"/>
<feature type="transmembrane region" description="Helical" evidence="2">
    <location>
        <begin position="404"/>
        <end position="422"/>
    </location>
</feature>
<evidence type="ECO:0000313" key="3">
    <source>
        <dbReference type="EMBL" id="OBR85519.1"/>
    </source>
</evidence>
<sequence length="488" mass="54474">MTPRPRVSSGSNQSPSRPPESQIEVLYNTAVQSFVRRDHVKTQAVLSRLLAHLKTKRSTLRPAAVWYDLDVEMRDGSDEAEAIEEWMINTVKLSISSLTSLYTEPPSLPTQNNLPSEIKKIISTSDPENLLSHLQTICQQNIPSEILPPQIVSTLILASLKIRQSAQALNFAHQITEGWITALPDSFVLAISPSSTKHKTKDAKKRKRIESAREGYLKVVELFVGEVLSREWEWEMARGFLDGESIMGSKRKEALFKHLRAMQSTPSNQSIPAPSPSSSLVLPSSRASRSGSTSSASSSSSELTARPNQIRSQLGLNSQSQGPIPVRDKGKAKARFQDDSAAGSQGSTAKDLASPRLPRQSFPSTVRPSSHSATSSIQQILNSALSVLPPSISKQLRYALGDRISYLLAIPLPIVLLLVFFLRRRRRQRIDGLLPATQVLNNAKDIRARLRLVRARNRGWYDWFMFYLNWWIRKFAGVWKLGTTITFM</sequence>
<dbReference type="RefSeq" id="XP_018263361.1">
    <property type="nucleotide sequence ID" value="XM_018408150.1"/>
</dbReference>
<feature type="compositionally biased region" description="Polar residues" evidence="1">
    <location>
        <begin position="302"/>
        <end position="322"/>
    </location>
</feature>